<evidence type="ECO:0000313" key="2">
    <source>
        <dbReference type="EMBL" id="GAI92653.1"/>
    </source>
</evidence>
<dbReference type="EMBL" id="BARW01019207">
    <property type="protein sequence ID" value="GAI92653.1"/>
    <property type="molecule type" value="Genomic_DNA"/>
</dbReference>
<feature type="domain" description="Uncharacterized protein TP-0789" evidence="1">
    <location>
        <begin position="2"/>
        <end position="154"/>
    </location>
</feature>
<proteinExistence type="predicted"/>
<feature type="non-terminal residue" evidence="2">
    <location>
        <position position="1"/>
    </location>
</feature>
<reference evidence="2" key="1">
    <citation type="journal article" date="2014" name="Front. Microbiol.">
        <title>High frequency of phylogenetically diverse reductive dehalogenase-homologous genes in deep subseafloor sedimentary metagenomes.</title>
        <authorList>
            <person name="Kawai M."/>
            <person name="Futagami T."/>
            <person name="Toyoda A."/>
            <person name="Takaki Y."/>
            <person name="Nishi S."/>
            <person name="Hori S."/>
            <person name="Arai W."/>
            <person name="Tsubouchi T."/>
            <person name="Morono Y."/>
            <person name="Uchiyama I."/>
            <person name="Ito T."/>
            <person name="Fujiyama A."/>
            <person name="Inagaki F."/>
            <person name="Takami H."/>
        </authorList>
    </citation>
    <scope>NUCLEOTIDE SEQUENCE</scope>
    <source>
        <strain evidence="2">Expedition CK06-06</strain>
    </source>
</reference>
<comment type="caution">
    <text evidence="2">The sequence shown here is derived from an EMBL/GenBank/DDBJ whole genome shotgun (WGS) entry which is preliminary data.</text>
</comment>
<dbReference type="InterPro" id="IPR033399">
    <property type="entry name" value="TP_0789-like"/>
</dbReference>
<gene>
    <name evidence="2" type="ORF">S12H4_32722</name>
</gene>
<sequence length="161" mass="18992">DKDDDRWLYLPALDLEKRIAAGDKRTSFVGSDFLYEDVSGRSLKEDAHELIKTTDKFFVVKNTPKKPDTVEFSYYNVSIDRKTYVPIKMEFYDKDNKLYRVIESEKVGKIQDFHTVLKSVVSNLKTGSKTEMEFSDVKYNINLKDIFTERYLRRPPREAIR</sequence>
<dbReference type="Pfam" id="PF17131">
    <property type="entry name" value="LolA_like"/>
    <property type="match status" value="1"/>
</dbReference>
<dbReference type="AlphaFoldDB" id="X1SI67"/>
<accession>X1SI67</accession>
<organism evidence="2">
    <name type="scientific">marine sediment metagenome</name>
    <dbReference type="NCBI Taxonomy" id="412755"/>
    <lineage>
        <taxon>unclassified sequences</taxon>
        <taxon>metagenomes</taxon>
        <taxon>ecological metagenomes</taxon>
    </lineage>
</organism>
<dbReference type="CDD" id="cd16329">
    <property type="entry name" value="LolA_like"/>
    <property type="match status" value="1"/>
</dbReference>
<protein>
    <recommendedName>
        <fullName evidence="1">Uncharacterized protein TP-0789 domain-containing protein</fullName>
    </recommendedName>
</protein>
<name>X1SI67_9ZZZZ</name>
<dbReference type="Gene3D" id="2.50.20.10">
    <property type="entry name" value="Lipoprotein localisation LolA/LolB/LppX"/>
    <property type="match status" value="1"/>
</dbReference>
<evidence type="ECO:0000259" key="1">
    <source>
        <dbReference type="Pfam" id="PF17131"/>
    </source>
</evidence>